<organism evidence="1 2">
    <name type="scientific">Oryza sativa subsp. indica</name>
    <name type="common">Rice</name>
    <dbReference type="NCBI Taxonomy" id="39946"/>
    <lineage>
        <taxon>Eukaryota</taxon>
        <taxon>Viridiplantae</taxon>
        <taxon>Streptophyta</taxon>
        <taxon>Embryophyta</taxon>
        <taxon>Tracheophyta</taxon>
        <taxon>Spermatophyta</taxon>
        <taxon>Magnoliopsida</taxon>
        <taxon>Liliopsida</taxon>
        <taxon>Poales</taxon>
        <taxon>Poaceae</taxon>
        <taxon>BOP clade</taxon>
        <taxon>Oryzoideae</taxon>
        <taxon>Oryzeae</taxon>
        <taxon>Oryzinae</taxon>
        <taxon>Oryza</taxon>
        <taxon>Oryza sativa</taxon>
    </lineage>
</organism>
<dbReference type="HOGENOM" id="CLU_1878861_0_0_1"/>
<name>A2Z141_ORYSI</name>
<protein>
    <submittedName>
        <fullName evidence="1">Uncharacterized protein</fullName>
    </submittedName>
</protein>
<keyword evidence="2" id="KW-1185">Reference proteome</keyword>
<evidence type="ECO:0000313" key="2">
    <source>
        <dbReference type="Proteomes" id="UP000007015"/>
    </source>
</evidence>
<reference evidence="1 2" key="1">
    <citation type="journal article" date="2005" name="PLoS Biol.">
        <title>The genomes of Oryza sativa: a history of duplications.</title>
        <authorList>
            <person name="Yu J."/>
            <person name="Wang J."/>
            <person name="Lin W."/>
            <person name="Li S."/>
            <person name="Li H."/>
            <person name="Zhou J."/>
            <person name="Ni P."/>
            <person name="Dong W."/>
            <person name="Hu S."/>
            <person name="Zeng C."/>
            <person name="Zhang J."/>
            <person name="Zhang Y."/>
            <person name="Li R."/>
            <person name="Xu Z."/>
            <person name="Li S."/>
            <person name="Li X."/>
            <person name="Zheng H."/>
            <person name="Cong L."/>
            <person name="Lin L."/>
            <person name="Yin J."/>
            <person name="Geng J."/>
            <person name="Li G."/>
            <person name="Shi J."/>
            <person name="Liu J."/>
            <person name="Lv H."/>
            <person name="Li J."/>
            <person name="Wang J."/>
            <person name="Deng Y."/>
            <person name="Ran L."/>
            <person name="Shi X."/>
            <person name="Wang X."/>
            <person name="Wu Q."/>
            <person name="Li C."/>
            <person name="Ren X."/>
            <person name="Wang J."/>
            <person name="Wang X."/>
            <person name="Li D."/>
            <person name="Liu D."/>
            <person name="Zhang X."/>
            <person name="Ji Z."/>
            <person name="Zhao W."/>
            <person name="Sun Y."/>
            <person name="Zhang Z."/>
            <person name="Bao J."/>
            <person name="Han Y."/>
            <person name="Dong L."/>
            <person name="Ji J."/>
            <person name="Chen P."/>
            <person name="Wu S."/>
            <person name="Liu J."/>
            <person name="Xiao Y."/>
            <person name="Bu D."/>
            <person name="Tan J."/>
            <person name="Yang L."/>
            <person name="Ye C."/>
            <person name="Zhang J."/>
            <person name="Xu J."/>
            <person name="Zhou Y."/>
            <person name="Yu Y."/>
            <person name="Zhang B."/>
            <person name="Zhuang S."/>
            <person name="Wei H."/>
            <person name="Liu B."/>
            <person name="Lei M."/>
            <person name="Yu H."/>
            <person name="Li Y."/>
            <person name="Xu H."/>
            <person name="Wei S."/>
            <person name="He X."/>
            <person name="Fang L."/>
            <person name="Zhang Z."/>
            <person name="Zhang Y."/>
            <person name="Huang X."/>
            <person name="Su Z."/>
            <person name="Tong W."/>
            <person name="Li J."/>
            <person name="Tong Z."/>
            <person name="Li S."/>
            <person name="Ye J."/>
            <person name="Wang L."/>
            <person name="Fang L."/>
            <person name="Lei T."/>
            <person name="Chen C."/>
            <person name="Chen H."/>
            <person name="Xu Z."/>
            <person name="Li H."/>
            <person name="Huang H."/>
            <person name="Zhang F."/>
            <person name="Xu H."/>
            <person name="Li N."/>
            <person name="Zhao C."/>
            <person name="Li S."/>
            <person name="Dong L."/>
            <person name="Huang Y."/>
            <person name="Li L."/>
            <person name="Xi Y."/>
            <person name="Qi Q."/>
            <person name="Li W."/>
            <person name="Zhang B."/>
            <person name="Hu W."/>
            <person name="Zhang Y."/>
            <person name="Tian X."/>
            <person name="Jiao Y."/>
            <person name="Liang X."/>
            <person name="Jin J."/>
            <person name="Gao L."/>
            <person name="Zheng W."/>
            <person name="Hao B."/>
            <person name="Liu S."/>
            <person name="Wang W."/>
            <person name="Yuan L."/>
            <person name="Cao M."/>
            <person name="McDermott J."/>
            <person name="Samudrala R."/>
            <person name="Wang J."/>
            <person name="Wong G.K."/>
            <person name="Yang H."/>
        </authorList>
    </citation>
    <scope>NUCLEOTIDE SEQUENCE [LARGE SCALE GENOMIC DNA]</scope>
    <source>
        <strain evidence="2">cv. 93-11</strain>
    </source>
</reference>
<sequence length="136" mass="15156">MAVVTITSHVPEAPVDDNVLDEALGEAEGVQEVLAETQLRTPHKAPLAGVVAAQRVLCLQLLVQMHQGCSQVACDSSRRRGSMCIARKDEKWYKDTGSEMRTHGYENEMLPLLPVWSLEVFEEKGIEEIGKIRKTR</sequence>
<dbReference type="EMBL" id="CM000134">
    <property type="protein sequence ID" value="EAZ09052.1"/>
    <property type="molecule type" value="Genomic_DNA"/>
</dbReference>
<proteinExistence type="predicted"/>
<dbReference type="Gramene" id="BGIOSGA029786-TA">
    <property type="protein sequence ID" value="BGIOSGA029786-PA"/>
    <property type="gene ID" value="BGIOSGA029786"/>
</dbReference>
<evidence type="ECO:0000313" key="1">
    <source>
        <dbReference type="EMBL" id="EAZ09052.1"/>
    </source>
</evidence>
<gene>
    <name evidence="1" type="ORF">OsI_31313</name>
</gene>
<accession>A2Z141</accession>
<dbReference type="Proteomes" id="UP000007015">
    <property type="component" value="Chromosome 9"/>
</dbReference>
<dbReference type="AlphaFoldDB" id="A2Z141"/>